<evidence type="ECO:0000259" key="7">
    <source>
        <dbReference type="Pfam" id="PF13860"/>
    </source>
</evidence>
<keyword evidence="9" id="KW-0966">Cell projection</keyword>
<evidence type="ECO:0000256" key="2">
    <source>
        <dbReference type="ARBA" id="ARBA00016013"/>
    </source>
</evidence>
<keyword evidence="9" id="KW-0969">Cilium</keyword>
<evidence type="ECO:0000313" key="9">
    <source>
        <dbReference type="EMBL" id="PMP69626.1"/>
    </source>
</evidence>
<evidence type="ECO:0000256" key="4">
    <source>
        <dbReference type="ARBA" id="ARBA00024746"/>
    </source>
</evidence>
<dbReference type="Gene3D" id="2.60.40.4070">
    <property type="match status" value="1"/>
</dbReference>
<dbReference type="Pfam" id="PF13860">
    <property type="entry name" value="FlgD_ig"/>
    <property type="match status" value="1"/>
</dbReference>
<evidence type="ECO:0000313" key="10">
    <source>
        <dbReference type="Proteomes" id="UP000242881"/>
    </source>
</evidence>
<comment type="caution">
    <text evidence="9">The sequence shown here is derived from an EMBL/GenBank/DDBJ whole genome shotgun (WGS) entry which is preliminary data.</text>
</comment>
<evidence type="ECO:0000256" key="3">
    <source>
        <dbReference type="ARBA" id="ARBA00022795"/>
    </source>
</evidence>
<dbReference type="Pfam" id="PF03963">
    <property type="entry name" value="FlgD"/>
    <property type="match status" value="1"/>
</dbReference>
<dbReference type="InterPro" id="IPR025965">
    <property type="entry name" value="FlgD/Vpr_Ig-like"/>
</dbReference>
<dbReference type="Pfam" id="PF13861">
    <property type="entry name" value="FLgD_tudor"/>
    <property type="match status" value="1"/>
</dbReference>
<dbReference type="Gene3D" id="2.30.30.910">
    <property type="match status" value="1"/>
</dbReference>
<name>A0A2J6WGW9_9BACT</name>
<dbReference type="AlphaFoldDB" id="A0A2J6WGW9"/>
<accession>A0A2J6WGW9</accession>
<gene>
    <name evidence="9" type="ORF">C0187_06685</name>
</gene>
<dbReference type="Proteomes" id="UP000242881">
    <property type="component" value="Unassembled WGS sequence"/>
</dbReference>
<feature type="domain" description="FlgD Tudor-like" evidence="8">
    <location>
        <begin position="84"/>
        <end position="217"/>
    </location>
</feature>
<feature type="region of interest" description="Disordered" evidence="6">
    <location>
        <begin position="1"/>
        <end position="25"/>
    </location>
</feature>
<evidence type="ECO:0000256" key="5">
    <source>
        <dbReference type="RuleBase" id="RU362076"/>
    </source>
</evidence>
<evidence type="ECO:0000256" key="6">
    <source>
        <dbReference type="SAM" id="MobiDB-lite"/>
    </source>
</evidence>
<dbReference type="InterPro" id="IPR025963">
    <property type="entry name" value="FLgD_Tudor"/>
</dbReference>
<reference evidence="9 10" key="1">
    <citation type="submission" date="2018-01" db="EMBL/GenBank/DDBJ databases">
        <title>Metagenomic assembled genomes from two thermal pools in the Uzon Caldera, Kamchatka, Russia.</title>
        <authorList>
            <person name="Wilkins L."/>
            <person name="Ettinger C."/>
        </authorList>
    </citation>
    <scope>NUCLEOTIDE SEQUENCE [LARGE SCALE GENOMIC DNA]</scope>
    <source>
        <strain evidence="9">ZAV-05</strain>
    </source>
</reference>
<protein>
    <recommendedName>
        <fullName evidence="2 5">Basal-body rod modification protein FlgD</fullName>
    </recommendedName>
</protein>
<organism evidence="9 10">
    <name type="scientific">Calditerrivibrio nitroreducens</name>
    <dbReference type="NCBI Taxonomy" id="477976"/>
    <lineage>
        <taxon>Bacteria</taxon>
        <taxon>Pseudomonadati</taxon>
        <taxon>Deferribacterota</taxon>
        <taxon>Deferribacteres</taxon>
        <taxon>Deferribacterales</taxon>
        <taxon>Calditerrivibrionaceae</taxon>
    </lineage>
</organism>
<feature type="compositionally biased region" description="Polar residues" evidence="6">
    <location>
        <begin position="1"/>
        <end position="18"/>
    </location>
</feature>
<feature type="domain" description="FlgD/Vpr Ig-like" evidence="7">
    <location>
        <begin position="101"/>
        <end position="177"/>
    </location>
</feature>
<dbReference type="GO" id="GO:0044781">
    <property type="term" value="P:bacterial-type flagellum organization"/>
    <property type="evidence" value="ECO:0007669"/>
    <property type="project" value="UniProtKB-UniRule"/>
</dbReference>
<comment type="similarity">
    <text evidence="1 5">Belongs to the FlgD family.</text>
</comment>
<keyword evidence="9" id="KW-0282">Flagellum</keyword>
<sequence>MLSTMESVGSKTLAMLNTKSREPKKDLDKDDFLSLMITQLKNQDPLSPMNNNEFIAQTTQMSSLEQLINIAKLMEKQNTQSTESQLLSGASFIGKNISYNGNSFSLKDGSANIKFYLDNAADKVKISIYNESGAVVATGDFDNLPSGLNTIPWNGKGIDGTQLPDGYYTYTLKAKDKDGNEVSAIQISSGKVTGVTVKDGKLVFNVNGTPVAADTVKEVFEN</sequence>
<evidence type="ECO:0000259" key="8">
    <source>
        <dbReference type="Pfam" id="PF13861"/>
    </source>
</evidence>
<proteinExistence type="inferred from homology"/>
<comment type="function">
    <text evidence="4 5">Required for flagellar hook formation. May act as a scaffolding protein.</text>
</comment>
<keyword evidence="3 5" id="KW-1005">Bacterial flagellum biogenesis</keyword>
<dbReference type="InterPro" id="IPR005648">
    <property type="entry name" value="FlgD"/>
</dbReference>
<dbReference type="RefSeq" id="WP_424606286.1">
    <property type="nucleotide sequence ID" value="NZ_JBNAVA010000014.1"/>
</dbReference>
<dbReference type="EMBL" id="PNIN01000068">
    <property type="protein sequence ID" value="PMP69626.1"/>
    <property type="molecule type" value="Genomic_DNA"/>
</dbReference>
<evidence type="ECO:0000256" key="1">
    <source>
        <dbReference type="ARBA" id="ARBA00010577"/>
    </source>
</evidence>